<comment type="caution">
    <text evidence="5">The sequence shown here is derived from an EMBL/GenBank/DDBJ whole genome shotgun (WGS) entry which is preliminary data.</text>
</comment>
<proteinExistence type="predicted"/>
<dbReference type="PROSITE" id="PS50830">
    <property type="entry name" value="TNASE_3"/>
    <property type="match status" value="3"/>
</dbReference>
<keyword evidence="2" id="KW-0255">Endonuclease</keyword>
<protein>
    <recommendedName>
        <fullName evidence="4">TNase-like domain-containing protein</fullName>
    </recommendedName>
</protein>
<evidence type="ECO:0000256" key="1">
    <source>
        <dbReference type="ARBA" id="ARBA00022722"/>
    </source>
</evidence>
<dbReference type="InterPro" id="IPR035437">
    <property type="entry name" value="SNase_OB-fold_sf"/>
</dbReference>
<keyword evidence="1" id="KW-0540">Nuclease</keyword>
<evidence type="ECO:0000313" key="5">
    <source>
        <dbReference type="EMBL" id="KAK8894792.1"/>
    </source>
</evidence>
<evidence type="ECO:0000259" key="4">
    <source>
        <dbReference type="PROSITE" id="PS50830"/>
    </source>
</evidence>
<evidence type="ECO:0000256" key="2">
    <source>
        <dbReference type="ARBA" id="ARBA00022759"/>
    </source>
</evidence>
<evidence type="ECO:0000256" key="3">
    <source>
        <dbReference type="ARBA" id="ARBA00022801"/>
    </source>
</evidence>
<dbReference type="Proteomes" id="UP001470230">
    <property type="component" value="Unassembled WGS sequence"/>
</dbReference>
<accession>A0ABR2KV53</accession>
<dbReference type="PANTHER" id="PTHR12302:SF3">
    <property type="entry name" value="SERINE_THREONINE-PROTEIN KINASE 31"/>
    <property type="match status" value="1"/>
</dbReference>
<dbReference type="SUPFAM" id="SSF50199">
    <property type="entry name" value="Staphylococcal nuclease"/>
    <property type="match status" value="3"/>
</dbReference>
<dbReference type="InterPro" id="IPR016071">
    <property type="entry name" value="Staphylococal_nuclease_OB-fold"/>
</dbReference>
<dbReference type="Gene3D" id="2.40.50.90">
    <property type="match status" value="3"/>
</dbReference>
<gene>
    <name evidence="5" type="ORF">M9Y10_023230</name>
</gene>
<feature type="domain" description="TNase-like" evidence="4">
    <location>
        <begin position="9"/>
        <end position="152"/>
    </location>
</feature>
<reference evidence="5 6" key="1">
    <citation type="submission" date="2024-04" db="EMBL/GenBank/DDBJ databases">
        <title>Tritrichomonas musculus Genome.</title>
        <authorList>
            <person name="Alves-Ferreira E."/>
            <person name="Grigg M."/>
            <person name="Lorenzi H."/>
            <person name="Galac M."/>
        </authorList>
    </citation>
    <scope>NUCLEOTIDE SEQUENCE [LARGE SCALE GENOMIC DNA]</scope>
    <source>
        <strain evidence="5 6">EAF2021</strain>
    </source>
</reference>
<dbReference type="Pfam" id="PF00565">
    <property type="entry name" value="SNase"/>
    <property type="match status" value="3"/>
</dbReference>
<organism evidence="5 6">
    <name type="scientific">Tritrichomonas musculus</name>
    <dbReference type="NCBI Taxonomy" id="1915356"/>
    <lineage>
        <taxon>Eukaryota</taxon>
        <taxon>Metamonada</taxon>
        <taxon>Parabasalia</taxon>
        <taxon>Tritrichomonadida</taxon>
        <taxon>Tritrichomonadidae</taxon>
        <taxon>Tritrichomonas</taxon>
    </lineage>
</organism>
<evidence type="ECO:0000313" key="6">
    <source>
        <dbReference type="Proteomes" id="UP001470230"/>
    </source>
</evidence>
<keyword evidence="3" id="KW-0378">Hydrolase</keyword>
<dbReference type="PANTHER" id="PTHR12302">
    <property type="entry name" value="EBNA2 BINDING PROTEIN P100"/>
    <property type="match status" value="1"/>
</dbReference>
<feature type="domain" description="TNase-like" evidence="4">
    <location>
        <begin position="165"/>
        <end position="308"/>
    </location>
</feature>
<sequence length="475" mass="54443">MASIDTTQKKYKAKITKTVDGDTAYIKFEGNIPQGCKDTERVRFIGVNTPEMNKSDPKKGPDFYAQEATDFTNQYTGQTVFIEFDATTGLRDKYDRLLAYIRLSNGTLLNRKLIEEGCGIYYSQFKFNPKVMDDFEKVEDAARAKKKGLWKNDKTQKVPLEYVQRKYKALIQRTIDGDTAMIKFIELIPDVCDEIERVRFIGVNTPEMNKSNPEKGPDFYAQEATDYTNQFTGQTIFIEFDKVTGIRDKYNRLLAYLRLQDGSLLNRKVIEGGYGRYYSACKFEPAVMDDFAKAQESAQDGKKGIWKDFVKKQKVPLEFSPKKYPVLVTKTVDGETLMIQFEDVIPEGCKEKERIKLLGVNAPNLNSNSDKAPEYFAQEATDFTNQYTNKVVSVEFDKVAGPRDKYDRLIVFIRLPDGSLLNEKLVEGGFAKFVGGIKFENSIMDEFGSLQRAAQDEKKGIWKDYVRPQKKYTKK</sequence>
<name>A0ABR2KV53_9EUKA</name>
<feature type="domain" description="TNase-like" evidence="4">
    <location>
        <begin position="322"/>
        <end position="464"/>
    </location>
</feature>
<dbReference type="SMART" id="SM00318">
    <property type="entry name" value="SNc"/>
    <property type="match status" value="3"/>
</dbReference>
<dbReference type="EMBL" id="JAPFFF010000003">
    <property type="protein sequence ID" value="KAK8894792.1"/>
    <property type="molecule type" value="Genomic_DNA"/>
</dbReference>
<keyword evidence="6" id="KW-1185">Reference proteome</keyword>